<dbReference type="GO" id="GO:0016746">
    <property type="term" value="F:acyltransferase activity"/>
    <property type="evidence" value="ECO:0007669"/>
    <property type="project" value="UniProtKB-KW"/>
</dbReference>
<dbReference type="RefSeq" id="WP_145197691.1">
    <property type="nucleotide sequence ID" value="NZ_CP036434.1"/>
</dbReference>
<comment type="subcellular location">
    <subcellularLocation>
        <location evidence="1">Cell membrane</location>
        <topology evidence="1">Multi-pass membrane protein</topology>
    </subcellularLocation>
</comment>
<dbReference type="InterPro" id="IPR028362">
    <property type="entry name" value="AlgI"/>
</dbReference>
<dbReference type="Proteomes" id="UP000320390">
    <property type="component" value="Chromosome"/>
</dbReference>
<dbReference type="GO" id="GO:0042121">
    <property type="term" value="P:alginic acid biosynthetic process"/>
    <property type="evidence" value="ECO:0007669"/>
    <property type="project" value="InterPro"/>
</dbReference>
<evidence type="ECO:0000256" key="4">
    <source>
        <dbReference type="ARBA" id="ARBA00022679"/>
    </source>
</evidence>
<evidence type="ECO:0000256" key="2">
    <source>
        <dbReference type="ARBA" id="ARBA00010323"/>
    </source>
</evidence>
<evidence type="ECO:0000256" key="9">
    <source>
        <dbReference type="PIRNR" id="PIRNR016636"/>
    </source>
</evidence>
<dbReference type="PANTHER" id="PTHR13285:SF23">
    <property type="entry name" value="TEICHOIC ACID D-ALANYLTRANSFERASE"/>
    <property type="match status" value="1"/>
</dbReference>
<evidence type="ECO:0000256" key="1">
    <source>
        <dbReference type="ARBA" id="ARBA00004651"/>
    </source>
</evidence>
<feature type="transmembrane region" description="Helical" evidence="10">
    <location>
        <begin position="47"/>
        <end position="65"/>
    </location>
</feature>
<feature type="transmembrane region" description="Helical" evidence="10">
    <location>
        <begin position="152"/>
        <end position="173"/>
    </location>
</feature>
<dbReference type="OrthoDB" id="9805788at2"/>
<evidence type="ECO:0000256" key="7">
    <source>
        <dbReference type="ARBA" id="ARBA00023136"/>
    </source>
</evidence>
<feature type="transmembrane region" description="Helical" evidence="10">
    <location>
        <begin position="108"/>
        <end position="132"/>
    </location>
</feature>
<evidence type="ECO:0000256" key="6">
    <source>
        <dbReference type="ARBA" id="ARBA00022989"/>
    </source>
</evidence>
<keyword evidence="12" id="KW-1185">Reference proteome</keyword>
<accession>A0A518ESE3</accession>
<dbReference type="InterPro" id="IPR024194">
    <property type="entry name" value="Ac/AlaTfrase_AlgI/DltB"/>
</dbReference>
<name>A0A518ESE3_9BACT</name>
<organism evidence="11 12">
    <name type="scientific">Saltatorellus ferox</name>
    <dbReference type="NCBI Taxonomy" id="2528018"/>
    <lineage>
        <taxon>Bacteria</taxon>
        <taxon>Pseudomonadati</taxon>
        <taxon>Planctomycetota</taxon>
        <taxon>Planctomycetia</taxon>
        <taxon>Planctomycetia incertae sedis</taxon>
        <taxon>Saltatorellus</taxon>
    </lineage>
</organism>
<dbReference type="AlphaFoldDB" id="A0A518ESE3"/>
<proteinExistence type="inferred from homology"/>
<evidence type="ECO:0000313" key="11">
    <source>
        <dbReference type="EMBL" id="QDV07003.1"/>
    </source>
</evidence>
<keyword evidence="6 10" id="KW-1133">Transmembrane helix</keyword>
<keyword evidence="3 9" id="KW-1003">Cell membrane</keyword>
<dbReference type="InterPro" id="IPR051085">
    <property type="entry name" value="MB_O-acyltransferase"/>
</dbReference>
<keyword evidence="5 10" id="KW-0812">Transmembrane</keyword>
<dbReference type="GO" id="GO:0005886">
    <property type="term" value="C:plasma membrane"/>
    <property type="evidence" value="ECO:0007669"/>
    <property type="project" value="UniProtKB-SubCell"/>
</dbReference>
<feature type="transmembrane region" description="Helical" evidence="10">
    <location>
        <begin position="185"/>
        <end position="203"/>
    </location>
</feature>
<feature type="transmembrane region" description="Helical" evidence="10">
    <location>
        <begin position="438"/>
        <end position="458"/>
    </location>
</feature>
<dbReference type="PIRSF" id="PIRSF016636">
    <property type="entry name" value="AlgI_DltB"/>
    <property type="match status" value="1"/>
</dbReference>
<dbReference type="PIRSF" id="PIRSF500217">
    <property type="entry name" value="AlgI"/>
    <property type="match status" value="1"/>
</dbReference>
<reference evidence="11 12" key="1">
    <citation type="submission" date="2019-02" db="EMBL/GenBank/DDBJ databases">
        <title>Deep-cultivation of Planctomycetes and their phenomic and genomic characterization uncovers novel biology.</title>
        <authorList>
            <person name="Wiegand S."/>
            <person name="Jogler M."/>
            <person name="Boedeker C."/>
            <person name="Pinto D."/>
            <person name="Vollmers J."/>
            <person name="Rivas-Marin E."/>
            <person name="Kohn T."/>
            <person name="Peeters S.H."/>
            <person name="Heuer A."/>
            <person name="Rast P."/>
            <person name="Oberbeckmann S."/>
            <person name="Bunk B."/>
            <person name="Jeske O."/>
            <person name="Meyerdierks A."/>
            <person name="Storesund J.E."/>
            <person name="Kallscheuer N."/>
            <person name="Luecker S."/>
            <person name="Lage O.M."/>
            <person name="Pohl T."/>
            <person name="Merkel B.J."/>
            <person name="Hornburger P."/>
            <person name="Mueller R.-W."/>
            <person name="Bruemmer F."/>
            <person name="Labrenz M."/>
            <person name="Spormann A.M."/>
            <person name="Op den Camp H."/>
            <person name="Overmann J."/>
            <person name="Amann R."/>
            <person name="Jetten M.S.M."/>
            <person name="Mascher T."/>
            <person name="Medema M.H."/>
            <person name="Devos D.P."/>
            <person name="Kaster A.-K."/>
            <person name="Ovreas L."/>
            <person name="Rohde M."/>
            <person name="Galperin M.Y."/>
            <person name="Jogler C."/>
        </authorList>
    </citation>
    <scope>NUCLEOTIDE SEQUENCE [LARGE SCALE GENOMIC DNA]</scope>
    <source>
        <strain evidence="11 12">Poly30</strain>
    </source>
</reference>
<sequence>MLFVEFRFLFFFAAVLIVHWGLRWNLARKIWLLLASYAFYAGWDWRFLGLILFSTLVDWVAGAGIHRNEGRRGIQRAWLGLSLAGNLGLLGTFKYFDFFSETAEGFLNWLGVGASLPVLNLVLPVGISFYTFQTLSYSLDIYFGKLKPARSLLDLALFVGFFPQLVAGPIVLAKEFLGQLDSARTRAMVPVQWALILFFVGFVKKSCLSDALSPFVDAVHAVPGAVDAWTVWISAFAFSCQIYCDFSGYTDMAIGCAALLGYRLPTNFNAPYLGKSVGEFWKRWHVTLGRWFFEYVYVPMGGSRKGAYRSLWNLWVVFVLSGLWHGAGLTYIVYGMIHGAFVVFERIPAGQFLRKLPGWLQTVYMHFVWMVTMTLFRSPTIGEATTIVSTMLTGRSGPAPEAGVVPPVPTWMIPTLACAFLVHVIWQTGQLERRWSEASPITFGAIMGAAVALAIPWISTNPAPYIYFAF</sequence>
<dbReference type="Pfam" id="PF03062">
    <property type="entry name" value="MBOAT"/>
    <property type="match status" value="1"/>
</dbReference>
<feature type="transmembrane region" description="Helical" evidence="10">
    <location>
        <begin position="77"/>
        <end position="96"/>
    </location>
</feature>
<feature type="transmembrane region" description="Helical" evidence="10">
    <location>
        <begin position="408"/>
        <end position="426"/>
    </location>
</feature>
<keyword evidence="4 9" id="KW-0808">Transferase</keyword>
<evidence type="ECO:0000256" key="8">
    <source>
        <dbReference type="ARBA" id="ARBA00023315"/>
    </source>
</evidence>
<dbReference type="EMBL" id="CP036434">
    <property type="protein sequence ID" value="QDV07003.1"/>
    <property type="molecule type" value="Genomic_DNA"/>
</dbReference>
<keyword evidence="7 9" id="KW-0472">Membrane</keyword>
<evidence type="ECO:0000256" key="3">
    <source>
        <dbReference type="ARBA" id="ARBA00022475"/>
    </source>
</evidence>
<evidence type="ECO:0000256" key="5">
    <source>
        <dbReference type="ARBA" id="ARBA00022692"/>
    </source>
</evidence>
<keyword evidence="8 9" id="KW-0012">Acyltransferase</keyword>
<dbReference type="PANTHER" id="PTHR13285">
    <property type="entry name" value="ACYLTRANSFERASE"/>
    <property type="match status" value="1"/>
</dbReference>
<dbReference type="EC" id="2.3.1.-" evidence="11"/>
<feature type="transmembrane region" description="Helical" evidence="10">
    <location>
        <begin position="312"/>
        <end position="334"/>
    </location>
</feature>
<protein>
    <submittedName>
        <fullName evidence="11">Peptidoglycan O-acetyltransferase</fullName>
        <ecNumber evidence="11">2.3.1.-</ecNumber>
    </submittedName>
</protein>
<gene>
    <name evidence="11" type="primary">patA_4</name>
    <name evidence="11" type="ORF">Poly30_25220</name>
</gene>
<evidence type="ECO:0000256" key="10">
    <source>
        <dbReference type="SAM" id="Phobius"/>
    </source>
</evidence>
<evidence type="ECO:0000313" key="12">
    <source>
        <dbReference type="Proteomes" id="UP000320390"/>
    </source>
</evidence>
<comment type="similarity">
    <text evidence="2 9">Belongs to the membrane-bound acyltransferase family.</text>
</comment>
<dbReference type="InterPro" id="IPR004299">
    <property type="entry name" value="MBOAT_fam"/>
</dbReference>